<organism evidence="2 3">
    <name type="scientific">Oceanidesulfovibrio marinus</name>
    <dbReference type="NCBI Taxonomy" id="370038"/>
    <lineage>
        <taxon>Bacteria</taxon>
        <taxon>Pseudomonadati</taxon>
        <taxon>Thermodesulfobacteriota</taxon>
        <taxon>Desulfovibrionia</taxon>
        <taxon>Desulfovibrionales</taxon>
        <taxon>Desulfovibrionaceae</taxon>
        <taxon>Oceanidesulfovibrio</taxon>
    </lineage>
</organism>
<evidence type="ECO:0000259" key="1">
    <source>
        <dbReference type="Pfam" id="PF04016"/>
    </source>
</evidence>
<comment type="caution">
    <text evidence="2">The sequence shown here is derived from an EMBL/GenBank/DDBJ whole genome shotgun (WGS) entry which is preliminary data.</text>
</comment>
<dbReference type="InterPro" id="IPR007161">
    <property type="entry name" value="DUF364"/>
</dbReference>
<dbReference type="Gene3D" id="3.30.390.100">
    <property type="match status" value="1"/>
</dbReference>
<feature type="domain" description="Putative heavy-metal chelation" evidence="1">
    <location>
        <begin position="123"/>
        <end position="253"/>
    </location>
</feature>
<dbReference type="Gene3D" id="3.40.50.11590">
    <property type="match status" value="1"/>
</dbReference>
<dbReference type="EMBL" id="QMIF01000010">
    <property type="protein sequence ID" value="TVM32595.1"/>
    <property type="molecule type" value="Genomic_DNA"/>
</dbReference>
<dbReference type="RefSeq" id="WP_144306212.1">
    <property type="nucleotide sequence ID" value="NZ_QMIF01000010.1"/>
</dbReference>
<dbReference type="AlphaFoldDB" id="A0A6P1ZDS3"/>
<dbReference type="Pfam" id="PF04016">
    <property type="entry name" value="DUF364"/>
    <property type="match status" value="1"/>
</dbReference>
<sequence>MQSIDQHTILQAIVNDIHSLTPSATLPADDSRVASGSHLVAVHVDSHLGLASRLRGVAEPTPLLSATNAPTEERTLPPLTELAASLPGYAAQDTPTLAPSLALAAVNALLPVPDAAADLKGQDLLLEYGAGKDAVVIGHFPFVNKIAKEFRSFHVLEKEPRPGDLHADEAATVLPSAGVVAVTGTTLLNGTLAGILALCPDAFVLLMGPSAPFAPSLFQAGVNAIAGNAIADPDAVLAGVAAGLPYRRLDGVSSLTWLATDVD</sequence>
<proteinExistence type="predicted"/>
<gene>
    <name evidence="2" type="ORF">DQK91_15095</name>
</gene>
<evidence type="ECO:0000313" key="3">
    <source>
        <dbReference type="Proteomes" id="UP000434052"/>
    </source>
</evidence>
<dbReference type="Proteomes" id="UP000434052">
    <property type="component" value="Unassembled WGS sequence"/>
</dbReference>
<dbReference type="OrthoDB" id="9806942at2"/>
<accession>A0A6P1ZDS3</accession>
<name>A0A6P1ZDS3_9BACT</name>
<protein>
    <recommendedName>
        <fullName evidence="1">Putative heavy-metal chelation domain-containing protein</fullName>
    </recommendedName>
</protein>
<reference evidence="2 3" key="1">
    <citation type="submission" date="2018-06" db="EMBL/GenBank/DDBJ databases">
        <title>Complete genome of Desulfovibrio marinus P48SEP.</title>
        <authorList>
            <person name="Crispim J.S."/>
            <person name="Vidigal P.M.P."/>
            <person name="Silva L.C.F."/>
            <person name="Araujo L.C."/>
            <person name="Laguardia C.N."/>
            <person name="Dias R.S."/>
            <person name="Sousa M.P."/>
            <person name="Paula S.O."/>
            <person name="Silva C."/>
        </authorList>
    </citation>
    <scope>NUCLEOTIDE SEQUENCE [LARGE SCALE GENOMIC DNA]</scope>
    <source>
        <strain evidence="2 3">P48SEP</strain>
    </source>
</reference>
<dbReference type="SUPFAM" id="SSF159713">
    <property type="entry name" value="Dhaf3308-like"/>
    <property type="match status" value="1"/>
</dbReference>
<evidence type="ECO:0000313" key="2">
    <source>
        <dbReference type="EMBL" id="TVM32595.1"/>
    </source>
</evidence>